<gene>
    <name evidence="1" type="ORF">EM595_0029</name>
</gene>
<proteinExistence type="predicted"/>
<dbReference type="EMBL" id="LN907827">
    <property type="protein sequence ID" value="CUU22266.1"/>
    <property type="molecule type" value="Genomic_DNA"/>
</dbReference>
<name>A0A0U5KW99_9GAMM</name>
<dbReference type="InterPro" id="IPR047812">
    <property type="entry name" value="YshB"/>
</dbReference>
<protein>
    <submittedName>
        <fullName evidence="1">Uncharacterized protein</fullName>
    </submittedName>
</protein>
<sequence length="56" mass="6309">MHLYRLMPFSIMLNEHGRTDMFDYFIHLISQSPGISHTPQAAVAALLCAALIGFFN</sequence>
<evidence type="ECO:0000313" key="2">
    <source>
        <dbReference type="Proteomes" id="UP000059419"/>
    </source>
</evidence>
<evidence type="ECO:0000313" key="1">
    <source>
        <dbReference type="EMBL" id="CUU22266.1"/>
    </source>
</evidence>
<accession>A0A0U5KW99</accession>
<reference evidence="2" key="1">
    <citation type="submission" date="2015-11" db="EMBL/GenBank/DDBJ databases">
        <authorList>
            <person name="Blom J."/>
        </authorList>
    </citation>
    <scope>NUCLEOTIDE SEQUENCE [LARGE SCALE GENOMIC DNA]</scope>
</reference>
<dbReference type="KEGG" id="ege:EM595_0029"/>
<dbReference type="NCBIfam" id="NF033841">
    <property type="entry name" value="small_YshB"/>
    <property type="match status" value="1"/>
</dbReference>
<organism evidence="1 2">
    <name type="scientific">Duffyella gerundensis</name>
    <dbReference type="NCBI Taxonomy" id="1619313"/>
    <lineage>
        <taxon>Bacteria</taxon>
        <taxon>Pseudomonadati</taxon>
        <taxon>Pseudomonadota</taxon>
        <taxon>Gammaproteobacteria</taxon>
        <taxon>Enterobacterales</taxon>
        <taxon>Erwiniaceae</taxon>
        <taxon>Duffyella</taxon>
    </lineage>
</organism>
<dbReference type="PATRIC" id="fig|1619313.3.peg.28"/>
<dbReference type="AlphaFoldDB" id="A0A0U5KW99"/>
<dbReference type="Proteomes" id="UP000059419">
    <property type="component" value="Chromosome 1"/>
</dbReference>
<keyword evidence="2" id="KW-1185">Reference proteome</keyword>
<dbReference type="STRING" id="1619313.EM595_0029"/>